<evidence type="ECO:0000256" key="1">
    <source>
        <dbReference type="SAM" id="Phobius"/>
    </source>
</evidence>
<proteinExistence type="predicted"/>
<dbReference type="Pfam" id="PF04657">
    <property type="entry name" value="DMT_YdcZ"/>
    <property type="match status" value="1"/>
</dbReference>
<dbReference type="Proteomes" id="UP000549457">
    <property type="component" value="Unassembled WGS sequence"/>
</dbReference>
<name>A0A840SX58_9RHOB</name>
<feature type="transmembrane region" description="Helical" evidence="1">
    <location>
        <begin position="35"/>
        <end position="55"/>
    </location>
</feature>
<feature type="transmembrane region" description="Helical" evidence="1">
    <location>
        <begin position="127"/>
        <end position="144"/>
    </location>
</feature>
<keyword evidence="1" id="KW-1133">Transmembrane helix</keyword>
<keyword evidence="1" id="KW-0472">Membrane</keyword>
<reference evidence="2 3" key="1">
    <citation type="submission" date="2020-08" db="EMBL/GenBank/DDBJ databases">
        <title>Genomic Encyclopedia of Type Strains, Phase IV (KMG-IV): sequencing the most valuable type-strain genomes for metagenomic binning, comparative biology and taxonomic classification.</title>
        <authorList>
            <person name="Goeker M."/>
        </authorList>
    </citation>
    <scope>NUCLEOTIDE SEQUENCE [LARGE SCALE GENOMIC DNA]</scope>
    <source>
        <strain evidence="2 3">DSM 101730</strain>
    </source>
</reference>
<keyword evidence="3" id="KW-1185">Reference proteome</keyword>
<feature type="transmembrane region" description="Helical" evidence="1">
    <location>
        <begin position="98"/>
        <end position="121"/>
    </location>
</feature>
<protein>
    <submittedName>
        <fullName evidence="2">Transporter family-2 protein</fullName>
    </submittedName>
</protein>
<dbReference type="PANTHER" id="PTHR34821">
    <property type="entry name" value="INNER MEMBRANE PROTEIN YDCZ"/>
    <property type="match status" value="1"/>
</dbReference>
<keyword evidence="1" id="KW-0812">Transmembrane</keyword>
<gene>
    <name evidence="2" type="ORF">HNP73_003636</name>
</gene>
<dbReference type="PANTHER" id="PTHR34821:SF2">
    <property type="entry name" value="INNER MEMBRANE PROTEIN YDCZ"/>
    <property type="match status" value="1"/>
</dbReference>
<dbReference type="AlphaFoldDB" id="A0A840SX58"/>
<feature type="transmembrane region" description="Helical" evidence="1">
    <location>
        <begin position="70"/>
        <end position="91"/>
    </location>
</feature>
<organism evidence="2 3">
    <name type="scientific">Amaricoccus macauensis</name>
    <dbReference type="NCBI Taxonomy" id="57001"/>
    <lineage>
        <taxon>Bacteria</taxon>
        <taxon>Pseudomonadati</taxon>
        <taxon>Pseudomonadota</taxon>
        <taxon>Alphaproteobacteria</taxon>
        <taxon>Rhodobacterales</taxon>
        <taxon>Paracoccaceae</taxon>
        <taxon>Amaricoccus</taxon>
    </lineage>
</organism>
<evidence type="ECO:0000313" key="2">
    <source>
        <dbReference type="EMBL" id="MBB5223682.1"/>
    </source>
</evidence>
<comment type="caution">
    <text evidence="2">The sequence shown here is derived from an EMBL/GenBank/DDBJ whole genome shotgun (WGS) entry which is preliminary data.</text>
</comment>
<dbReference type="RefSeq" id="WP_184153074.1">
    <property type="nucleotide sequence ID" value="NZ_JACHFM010000004.1"/>
</dbReference>
<dbReference type="EMBL" id="JACHFM010000004">
    <property type="protein sequence ID" value="MBB5223682.1"/>
    <property type="molecule type" value="Genomic_DNA"/>
</dbReference>
<accession>A0A840SX58</accession>
<dbReference type="InterPro" id="IPR006750">
    <property type="entry name" value="YdcZ"/>
</dbReference>
<evidence type="ECO:0000313" key="3">
    <source>
        <dbReference type="Proteomes" id="UP000549457"/>
    </source>
</evidence>
<sequence length="146" mass="15145">MPNLLAYLLVIGAGVSIALQQVLNSNLRAEIGSPWWAGVVSYLGGLIAITLAALVMEGPRLPVPSANGSWFSWTGGVFGAIFIAIGVLMVPRFGAATVLALIVVGQMLGSLIFDHFGILGLAEQHASPLRLLGAGFLILGVVLIRA</sequence>
<feature type="transmembrane region" description="Helical" evidence="1">
    <location>
        <begin position="6"/>
        <end position="23"/>
    </location>
</feature>
<dbReference type="GO" id="GO:0005886">
    <property type="term" value="C:plasma membrane"/>
    <property type="evidence" value="ECO:0007669"/>
    <property type="project" value="TreeGrafter"/>
</dbReference>